<dbReference type="InterPro" id="IPR003018">
    <property type="entry name" value="GAF"/>
</dbReference>
<protein>
    <recommendedName>
        <fullName evidence="2">Histidine kinase domain-containing protein</fullName>
    </recommendedName>
</protein>
<reference evidence="3 4" key="1">
    <citation type="submission" date="2014-04" db="EMBL/GenBank/DDBJ databases">
        <title>Characterization and application of a salt tolerant electro-active bacterium.</title>
        <authorList>
            <person name="Yang L."/>
            <person name="Wei S."/>
            <person name="Tay Q.X.M."/>
        </authorList>
    </citation>
    <scope>NUCLEOTIDE SEQUENCE [LARGE SCALE GENOMIC DNA]</scope>
    <source>
        <strain evidence="3 4">LY1</strain>
    </source>
</reference>
<feature type="coiled-coil region" evidence="1">
    <location>
        <begin position="1146"/>
        <end position="1180"/>
    </location>
</feature>
<dbReference type="InterPro" id="IPR011990">
    <property type="entry name" value="TPR-like_helical_dom_sf"/>
</dbReference>
<dbReference type="GO" id="GO:0000155">
    <property type="term" value="F:phosphorelay sensor kinase activity"/>
    <property type="evidence" value="ECO:0007669"/>
    <property type="project" value="InterPro"/>
</dbReference>
<dbReference type="InterPro" id="IPR036890">
    <property type="entry name" value="HATPase_C_sf"/>
</dbReference>
<dbReference type="SUPFAM" id="SSF48452">
    <property type="entry name" value="TPR-like"/>
    <property type="match status" value="1"/>
</dbReference>
<dbReference type="RefSeq" id="WP_051719767.1">
    <property type="nucleotide sequence ID" value="NZ_JMIH01000011.1"/>
</dbReference>
<dbReference type="Gene3D" id="3.30.565.10">
    <property type="entry name" value="Histidine kinase-like ATPase, C-terminal domain"/>
    <property type="match status" value="1"/>
</dbReference>
<dbReference type="SUPFAM" id="SSF52540">
    <property type="entry name" value="P-loop containing nucleoside triphosphate hydrolases"/>
    <property type="match status" value="1"/>
</dbReference>
<dbReference type="Pfam" id="PF02518">
    <property type="entry name" value="HATPase_c"/>
    <property type="match status" value="1"/>
</dbReference>
<gene>
    <name evidence="3" type="ORF">EL17_01310</name>
</gene>
<proteinExistence type="predicted"/>
<evidence type="ECO:0000256" key="1">
    <source>
        <dbReference type="SAM" id="Coils"/>
    </source>
</evidence>
<dbReference type="InterPro" id="IPR011712">
    <property type="entry name" value="Sig_transdc_His_kin_sub3_dim/P"/>
</dbReference>
<dbReference type="EMBL" id="JMIH01000011">
    <property type="protein sequence ID" value="KEO75515.1"/>
    <property type="molecule type" value="Genomic_DNA"/>
</dbReference>
<dbReference type="eggNOG" id="COG3899">
    <property type="taxonomic scope" value="Bacteria"/>
</dbReference>
<dbReference type="SUPFAM" id="SSF55874">
    <property type="entry name" value="ATPase domain of HSP90 chaperone/DNA topoisomerase II/histidine kinase"/>
    <property type="match status" value="1"/>
</dbReference>
<dbReference type="InterPro" id="IPR041664">
    <property type="entry name" value="AAA_16"/>
</dbReference>
<dbReference type="Pfam" id="PF07730">
    <property type="entry name" value="HisKA_3"/>
    <property type="match status" value="1"/>
</dbReference>
<keyword evidence="1" id="KW-0175">Coiled coil</keyword>
<dbReference type="OrthoDB" id="9806704at2"/>
<dbReference type="Gene3D" id="1.20.5.1930">
    <property type="match status" value="1"/>
</dbReference>
<dbReference type="STRING" id="1048983.EL17_01310"/>
<dbReference type="Proteomes" id="UP000027821">
    <property type="component" value="Unassembled WGS sequence"/>
</dbReference>
<dbReference type="InterPro" id="IPR005467">
    <property type="entry name" value="His_kinase_dom"/>
</dbReference>
<dbReference type="SMART" id="SM00387">
    <property type="entry name" value="HATPase_c"/>
    <property type="match status" value="1"/>
</dbReference>
<dbReference type="Pfam" id="PF13191">
    <property type="entry name" value="AAA_16"/>
    <property type="match status" value="1"/>
</dbReference>
<dbReference type="Pfam" id="PF13185">
    <property type="entry name" value="GAF_2"/>
    <property type="match status" value="1"/>
</dbReference>
<dbReference type="GO" id="GO:0046983">
    <property type="term" value="F:protein dimerization activity"/>
    <property type="evidence" value="ECO:0007669"/>
    <property type="project" value="InterPro"/>
</dbReference>
<dbReference type="PANTHER" id="PTHR43642:SF1">
    <property type="entry name" value="HYBRID SIGNAL TRANSDUCTION HISTIDINE KINASE G"/>
    <property type="match status" value="1"/>
</dbReference>
<evidence type="ECO:0000313" key="3">
    <source>
        <dbReference type="EMBL" id="KEO75515.1"/>
    </source>
</evidence>
<dbReference type="InterPro" id="IPR053159">
    <property type="entry name" value="Hybrid_Histidine_Kinase"/>
</dbReference>
<dbReference type="CDD" id="cd16917">
    <property type="entry name" value="HATPase_UhpB-NarQ-NarX-like"/>
    <property type="match status" value="1"/>
</dbReference>
<dbReference type="InterPro" id="IPR029016">
    <property type="entry name" value="GAF-like_dom_sf"/>
</dbReference>
<dbReference type="eggNOG" id="COG4585">
    <property type="taxonomic scope" value="Bacteria"/>
</dbReference>
<dbReference type="InterPro" id="IPR027417">
    <property type="entry name" value="P-loop_NTPase"/>
</dbReference>
<evidence type="ECO:0000259" key="2">
    <source>
        <dbReference type="PROSITE" id="PS50109"/>
    </source>
</evidence>
<name>A0A074L4V5_9BACT</name>
<dbReference type="Gene3D" id="3.30.450.40">
    <property type="match status" value="1"/>
</dbReference>
<comment type="caution">
    <text evidence="3">The sequence shown here is derived from an EMBL/GenBank/DDBJ whole genome shotgun (WGS) entry which is preliminary data.</text>
</comment>
<dbReference type="PROSITE" id="PS50109">
    <property type="entry name" value="HIS_KIN"/>
    <property type="match status" value="1"/>
</dbReference>
<feature type="domain" description="Histidine kinase" evidence="2">
    <location>
        <begin position="1184"/>
        <end position="1376"/>
    </location>
</feature>
<dbReference type="PANTHER" id="PTHR43642">
    <property type="entry name" value="HYBRID SIGNAL TRANSDUCTION HISTIDINE KINASE G"/>
    <property type="match status" value="1"/>
</dbReference>
<dbReference type="SUPFAM" id="SSF55781">
    <property type="entry name" value="GAF domain-like"/>
    <property type="match status" value="1"/>
</dbReference>
<dbReference type="GO" id="GO:0016020">
    <property type="term" value="C:membrane"/>
    <property type="evidence" value="ECO:0007669"/>
    <property type="project" value="InterPro"/>
</dbReference>
<dbReference type="eggNOG" id="COG2203">
    <property type="taxonomic scope" value="Bacteria"/>
</dbReference>
<accession>A0A074L4V5</accession>
<keyword evidence="4" id="KW-1185">Reference proteome</keyword>
<sequence length="1376" mass="157460">MAASIFTDLSIAKDENRSIFERSIHSILSGHQPNLIGVLVSGFPGTGKSFFVENYLYPYAQSYPMLTIKHHPQLKNIPFSSFKSGLTDFLSNLYNTLSGKEYERFSYSLKTHFGETYPLILDYIPELSLLAGNHSFNQEGVVQKIENQLYSLIKRLFEFVASYFQKPVLFFTDDLQWMGTSEINLLKFLLVELGTDTLIWVGACRTEHEKVTPVSQLIDSLGFKNRQIEHIKIKNLNVHQSRTFLEHQWGNPCASDLLNLCFQITKGHLFHLQLLSDSIMQSGYIELKGGLWTGDIPEIATAFEGLNLQNILSNYLGKISSRSLEIMELMACIGSCDRALLADCLGEKESHVIGLINECITNGILEQKAEKIQLSDRHVGELLYQGLSAEKAASYHYQIAMLYYKRQQNQNDNPHTILAASHLNQALSQVRILGEMRLGARLNFQAGLYSKQKNALEQSKSFFKMSCALLRECRGEEVSSLLWESYLERATVEYYLGEYDLAEIHLDYLLDSFINLQIRVPAFRLKIIINNHLGRYKKALQILKESLDELGVTLPDRKCVDKEVLYLKSIVDNNDINPFLDPDANNLQNHNQEVSDLLYVGGMALHHTSEVLMTWAALQIILRSDFTKNSGVKAIGYVSYARMRIIAGDIPLGMNYGQKAIEINMQLCDMQLRCRVYGVYAFYILPWHGHFSQSLHLLSEGIEAGRRTGDLIGVYILKTHQLNLHFISGRPLSDIMAYEFDQSLPGVELTYYITHYQKALVNFLLCNTPIFALPQQQSLWQGAKLTVQEEMFYRNYVWARYYFLFGHYDLAEKAAFEANENRKLQEASPLVPANTIIRFLSITQNWSCYGVEQKQLFILRLKATLEKMERWYRYSPDNYEHNYWLLQAEWLRINGQHKEARYCFQKALDNSGDNLYQLAITHELYAKYLFSIKNHVKALKEIQLAIKAFTAWGAIAKVNQLTQQYRAAIQPVSVALAEMDMETVQRELSSDLNIDSLVNKLMVLLMRISGSTGVVIRMDNDMGELSPCGQLSLLYQQGELMASHHITIPESLLMMAHRTQNPLILHDVFEENTIRDLASLRDRNIQSFIIMPLTITGNLSLVIYLENTFSKHWYDEHRLKEIRIVANQGAVIIENAKTHEKSIRLNEELRKEMDEKQVLAEVIENQKDKHLKDLVDIQDKERNRIASELHDSLGSLLSTVKMRFNNLQEDASFSYPLKAQDYEDALYMLDDAIEEVRKIAHSMSTASLKRFGLPASLQTFIEKINAANQLEVELQILGMHQRISDQLEVAIYRICQELVQNVIKHAGATHLNIQMINHQNLVNIIVDDNGIGMDLSKIKQGFGFLTIQSKVSLLKGTLHIESREGHGTMILIDIPL</sequence>
<evidence type="ECO:0000313" key="4">
    <source>
        <dbReference type="Proteomes" id="UP000027821"/>
    </source>
</evidence>
<dbReference type="InterPro" id="IPR003594">
    <property type="entry name" value="HATPase_dom"/>
</dbReference>
<organism evidence="3 4">
    <name type="scientific">Anditalea andensis</name>
    <dbReference type="NCBI Taxonomy" id="1048983"/>
    <lineage>
        <taxon>Bacteria</taxon>
        <taxon>Pseudomonadati</taxon>
        <taxon>Bacteroidota</taxon>
        <taxon>Cytophagia</taxon>
        <taxon>Cytophagales</taxon>
        <taxon>Cytophagaceae</taxon>
        <taxon>Anditalea</taxon>
    </lineage>
</organism>